<protein>
    <submittedName>
        <fullName evidence="4">Ldh family oxidoreductase</fullName>
    </submittedName>
</protein>
<name>A0ABT6B077_9BURK</name>
<sequence length="365" mass="38898">MNDRIAQQQHSPPHTPEPDRARRANDTVRLSLQEVHALVTCALRQHGFSEPHVNGVADTLVAGERDGCASHGLYRLLGCIGTLKAGKVSRDAVPELHEMAPALLRADAGGGFSQVAYRMALPRLIGKARAQGIAALGINRCVHFSALWADIEPLTDAGLVALACTPSHAWVTPAGGSKPLFGTNPLAFGWPRPRQPAFIFDFATSAVARGEIELHRRAGKPIPEGWGIDADGKPCTDAATVLDHGAMLTFGGHKGAALAAMIELLAGPLIADMTSVDSLAFDAGTRSSPMGGELIIAIDPARFLGEQCEAELARAETLFEAMVGQGARLPSQRRYQARESSLRHGVRIPRSLYDDINALLPRDMA</sequence>
<dbReference type="InterPro" id="IPR003767">
    <property type="entry name" value="Malate/L-lactate_DH-like"/>
</dbReference>
<dbReference type="InterPro" id="IPR043144">
    <property type="entry name" value="Mal/L-sulf/L-lact_DH-like_ah"/>
</dbReference>
<dbReference type="Gene3D" id="1.10.1530.10">
    <property type="match status" value="1"/>
</dbReference>
<evidence type="ECO:0000256" key="2">
    <source>
        <dbReference type="ARBA" id="ARBA00023002"/>
    </source>
</evidence>
<evidence type="ECO:0000256" key="1">
    <source>
        <dbReference type="ARBA" id="ARBA00006056"/>
    </source>
</evidence>
<dbReference type="PANTHER" id="PTHR11091">
    <property type="entry name" value="OXIDOREDUCTASE-RELATED"/>
    <property type="match status" value="1"/>
</dbReference>
<feature type="region of interest" description="Disordered" evidence="3">
    <location>
        <begin position="1"/>
        <end position="22"/>
    </location>
</feature>
<keyword evidence="5" id="KW-1185">Reference proteome</keyword>
<feature type="compositionally biased region" description="Polar residues" evidence="3">
    <location>
        <begin position="1"/>
        <end position="12"/>
    </location>
</feature>
<proteinExistence type="inferred from homology"/>
<dbReference type="SUPFAM" id="SSF89733">
    <property type="entry name" value="L-sulfolactate dehydrogenase-like"/>
    <property type="match status" value="1"/>
</dbReference>
<comment type="similarity">
    <text evidence="1">Belongs to the LDH2/MDH2 oxidoreductase family.</text>
</comment>
<reference evidence="4 5" key="1">
    <citation type="submission" date="2023-03" db="EMBL/GenBank/DDBJ databases">
        <title>Draft assemblies of triclosan tolerant bacteria isolated from returned activated sludge.</title>
        <authorList>
            <person name="Van Hamelsveld S."/>
        </authorList>
    </citation>
    <scope>NUCLEOTIDE SEQUENCE [LARGE SCALE GENOMIC DNA]</scope>
    <source>
        <strain evidence="4 5">GW210010_S58</strain>
    </source>
</reference>
<evidence type="ECO:0000256" key="3">
    <source>
        <dbReference type="SAM" id="MobiDB-lite"/>
    </source>
</evidence>
<dbReference type="EMBL" id="JARJLM010000576">
    <property type="protein sequence ID" value="MDF3838276.1"/>
    <property type="molecule type" value="Genomic_DNA"/>
</dbReference>
<accession>A0ABT6B077</accession>
<evidence type="ECO:0000313" key="5">
    <source>
        <dbReference type="Proteomes" id="UP001216674"/>
    </source>
</evidence>
<dbReference type="PANTHER" id="PTHR11091:SF0">
    <property type="entry name" value="MALATE DEHYDROGENASE"/>
    <property type="match status" value="1"/>
</dbReference>
<dbReference type="InterPro" id="IPR036111">
    <property type="entry name" value="Mal/L-sulfo/L-lacto_DH-like_sf"/>
</dbReference>
<organism evidence="4 5">
    <name type="scientific">Cupriavidus basilensis</name>
    <dbReference type="NCBI Taxonomy" id="68895"/>
    <lineage>
        <taxon>Bacteria</taxon>
        <taxon>Pseudomonadati</taxon>
        <taxon>Pseudomonadota</taxon>
        <taxon>Betaproteobacteria</taxon>
        <taxon>Burkholderiales</taxon>
        <taxon>Burkholderiaceae</taxon>
        <taxon>Cupriavidus</taxon>
    </lineage>
</organism>
<comment type="caution">
    <text evidence="4">The sequence shown here is derived from an EMBL/GenBank/DDBJ whole genome shotgun (WGS) entry which is preliminary data.</text>
</comment>
<dbReference type="InterPro" id="IPR043143">
    <property type="entry name" value="Mal/L-sulf/L-lact_DH-like_NADP"/>
</dbReference>
<dbReference type="RefSeq" id="WP_276268266.1">
    <property type="nucleotide sequence ID" value="NZ_JARJLM010000576.1"/>
</dbReference>
<dbReference type="Pfam" id="PF02615">
    <property type="entry name" value="Ldh_2"/>
    <property type="match status" value="1"/>
</dbReference>
<dbReference type="Proteomes" id="UP001216674">
    <property type="component" value="Unassembled WGS sequence"/>
</dbReference>
<keyword evidence="2" id="KW-0560">Oxidoreductase</keyword>
<evidence type="ECO:0000313" key="4">
    <source>
        <dbReference type="EMBL" id="MDF3838276.1"/>
    </source>
</evidence>
<gene>
    <name evidence="4" type="ORF">P3W85_35905</name>
</gene>
<dbReference type="Gene3D" id="3.30.1370.60">
    <property type="entry name" value="Hypothetical oxidoreductase yiak, domain 2"/>
    <property type="match status" value="1"/>
</dbReference>